<organism evidence="1 2">
    <name type="scientific">Thauera aminoaromatica</name>
    <dbReference type="NCBI Taxonomy" id="164330"/>
    <lineage>
        <taxon>Bacteria</taxon>
        <taxon>Pseudomonadati</taxon>
        <taxon>Pseudomonadota</taxon>
        <taxon>Betaproteobacteria</taxon>
        <taxon>Rhodocyclales</taxon>
        <taxon>Zoogloeaceae</taxon>
        <taxon>Thauera</taxon>
    </lineage>
</organism>
<gene>
    <name evidence="1" type="ordered locus">Tmz1t_0114</name>
</gene>
<dbReference type="AlphaFoldDB" id="C4ZKV6"/>
<dbReference type="EMBL" id="CP001281">
    <property type="protein sequence ID" value="ACK52914.1"/>
    <property type="molecule type" value="Genomic_DNA"/>
</dbReference>
<reference evidence="2" key="1">
    <citation type="submission" date="2009-05" db="EMBL/GenBank/DDBJ databases">
        <title>Complete sequence of chromosome of Thauera sp. MZ1T.</title>
        <authorList>
            <consortium name="US DOE Joint Genome Institute"/>
            <person name="Lucas S."/>
            <person name="Copeland A."/>
            <person name="Lapidus A."/>
            <person name="Glavina del Rio T."/>
            <person name="Dalin E."/>
            <person name="Tice H."/>
            <person name="Bruce D."/>
            <person name="Goodwin L."/>
            <person name="Pitluck S."/>
            <person name="Sims D."/>
            <person name="Brettin T."/>
            <person name="Detter J.C."/>
            <person name="Han C."/>
            <person name="Larimer F."/>
            <person name="Land M."/>
            <person name="Hauser L."/>
            <person name="Kyrpides N."/>
            <person name="Mikhailova N."/>
            <person name="Sayler G.S."/>
        </authorList>
    </citation>
    <scope>NUCLEOTIDE SEQUENCE [LARGE SCALE GENOMIC DNA]</scope>
    <source>
        <strain evidence="2">MZ1T</strain>
    </source>
</reference>
<dbReference type="RefSeq" id="WP_012584250.1">
    <property type="nucleotide sequence ID" value="NC_011662.2"/>
</dbReference>
<dbReference type="OrthoDB" id="7836236at2"/>
<dbReference type="KEGG" id="tmz:Tmz1t_0114"/>
<name>C4ZKV6_THASP</name>
<keyword evidence="2" id="KW-1185">Reference proteome</keyword>
<dbReference type="Proteomes" id="UP000002186">
    <property type="component" value="Chromosome"/>
</dbReference>
<reference evidence="1 2" key="2">
    <citation type="journal article" date="2012" name="Stand. Genomic Sci.">
        <title>Complete genome sequence of Thauera aminoaromatica strain MZ1T.</title>
        <authorList>
            <person name="Jiang K."/>
            <person name="Sanseverino J."/>
            <person name="Chauhan A."/>
            <person name="Lucas S."/>
            <person name="Copeland A."/>
            <person name="Lapidus A."/>
            <person name="Del Rio T.G."/>
            <person name="Dalin E."/>
            <person name="Tice H."/>
            <person name="Bruce D."/>
            <person name="Goodwin L."/>
            <person name="Pitluck S."/>
            <person name="Sims D."/>
            <person name="Brettin T."/>
            <person name="Detter J.C."/>
            <person name="Han C."/>
            <person name="Chang Y.J."/>
            <person name="Larimer F."/>
            <person name="Land M."/>
            <person name="Hauser L."/>
            <person name="Kyrpides N.C."/>
            <person name="Mikhailova N."/>
            <person name="Moser S."/>
            <person name="Jegier P."/>
            <person name="Close D."/>
            <person name="Debruyn J.M."/>
            <person name="Wang Y."/>
            <person name="Layton A.C."/>
            <person name="Allen M.S."/>
            <person name="Sayler G.S."/>
        </authorList>
    </citation>
    <scope>NUCLEOTIDE SEQUENCE [LARGE SCALE GENOMIC DNA]</scope>
    <source>
        <strain evidence="1 2">MZ1T</strain>
    </source>
</reference>
<proteinExistence type="predicted"/>
<accession>C4ZKV6</accession>
<evidence type="ECO:0000313" key="1">
    <source>
        <dbReference type="EMBL" id="ACK52914.1"/>
    </source>
</evidence>
<dbReference type="STRING" id="85643.Tmz1t_0114"/>
<evidence type="ECO:0000313" key="2">
    <source>
        <dbReference type="Proteomes" id="UP000002186"/>
    </source>
</evidence>
<sequence length="224" mass="24648">MFIQLGTPERLNSIGQETIDLKEAKSRIEIAVLDDKPFAPKDSLVSHGFRIRELGPDIRSIDMISAYPIVICDVRGVGKAFGSSLEGAHLVSEIRKDYPDKYIVSYTGETYSLPLTNALAAADKRLAKDDSIDVWIKTLESGLNEVSNPRNRWIRLRTALLSRGVELHHVFNLEQALIKAVHARKPEILNNKATSAEISAEAKDLVIKFSATALATLISSALGI</sequence>
<dbReference type="HOGENOM" id="CLU_1341377_0_0_4"/>
<protein>
    <submittedName>
        <fullName evidence="1">Uncharacterized protein</fullName>
    </submittedName>
</protein>